<gene>
    <name evidence="6" type="ordered locus">Turpa_1805</name>
</gene>
<evidence type="ECO:0000256" key="1">
    <source>
        <dbReference type="ARBA" id="ARBA00023015"/>
    </source>
</evidence>
<keyword evidence="7" id="KW-1185">Reference proteome</keyword>
<dbReference type="SUPFAM" id="SSF48498">
    <property type="entry name" value="Tetracyclin repressor-like, C-terminal domain"/>
    <property type="match status" value="1"/>
</dbReference>
<evidence type="ECO:0000256" key="4">
    <source>
        <dbReference type="PROSITE-ProRule" id="PRU00335"/>
    </source>
</evidence>
<dbReference type="PROSITE" id="PS50977">
    <property type="entry name" value="HTH_TETR_2"/>
    <property type="match status" value="1"/>
</dbReference>
<protein>
    <submittedName>
        <fullName evidence="6">Transcriptional regulator, TetR family</fullName>
    </submittedName>
</protein>
<feature type="domain" description="HTH tetR-type" evidence="5">
    <location>
        <begin position="12"/>
        <end position="72"/>
    </location>
</feature>
<evidence type="ECO:0000313" key="6">
    <source>
        <dbReference type="EMBL" id="AFM12452.1"/>
    </source>
</evidence>
<dbReference type="PANTHER" id="PTHR47506">
    <property type="entry name" value="TRANSCRIPTIONAL REGULATORY PROTEIN"/>
    <property type="match status" value="1"/>
</dbReference>
<dbReference type="HOGENOM" id="CLU_069356_23_0_12"/>
<name>I4B595_TURPD</name>
<accession>I4B595</accession>
<dbReference type="AlphaFoldDB" id="I4B595"/>
<dbReference type="InterPro" id="IPR036271">
    <property type="entry name" value="Tet_transcr_reg_TetR-rel_C_sf"/>
</dbReference>
<dbReference type="Proteomes" id="UP000006048">
    <property type="component" value="Chromosome"/>
</dbReference>
<keyword evidence="3" id="KW-0804">Transcription</keyword>
<reference evidence="6 7" key="1">
    <citation type="submission" date="2012-06" db="EMBL/GenBank/DDBJ databases">
        <title>The complete chromosome of genome of Turneriella parva DSM 21527.</title>
        <authorList>
            <consortium name="US DOE Joint Genome Institute (JGI-PGF)"/>
            <person name="Lucas S."/>
            <person name="Han J."/>
            <person name="Lapidus A."/>
            <person name="Bruce D."/>
            <person name="Goodwin L."/>
            <person name="Pitluck S."/>
            <person name="Peters L."/>
            <person name="Kyrpides N."/>
            <person name="Mavromatis K."/>
            <person name="Ivanova N."/>
            <person name="Mikhailova N."/>
            <person name="Chertkov O."/>
            <person name="Detter J.C."/>
            <person name="Tapia R."/>
            <person name="Han C."/>
            <person name="Land M."/>
            <person name="Hauser L."/>
            <person name="Markowitz V."/>
            <person name="Cheng J.-F."/>
            <person name="Hugenholtz P."/>
            <person name="Woyke T."/>
            <person name="Wu D."/>
            <person name="Gronow S."/>
            <person name="Wellnitz S."/>
            <person name="Brambilla E."/>
            <person name="Klenk H.-P."/>
            <person name="Eisen J.A."/>
        </authorList>
    </citation>
    <scope>NUCLEOTIDE SEQUENCE [LARGE SCALE GENOMIC DNA]</scope>
    <source>
        <strain evidence="7">ATCC BAA-1111 / DSM 21527 / NCTC 11395 / H</strain>
    </source>
</reference>
<keyword evidence="2 4" id="KW-0238">DNA-binding</keyword>
<dbReference type="GO" id="GO:0003677">
    <property type="term" value="F:DNA binding"/>
    <property type="evidence" value="ECO:0007669"/>
    <property type="project" value="UniProtKB-UniRule"/>
</dbReference>
<evidence type="ECO:0000256" key="2">
    <source>
        <dbReference type="ARBA" id="ARBA00023125"/>
    </source>
</evidence>
<dbReference type="PRINTS" id="PR00455">
    <property type="entry name" value="HTHTETR"/>
</dbReference>
<dbReference type="Pfam" id="PF00440">
    <property type="entry name" value="TetR_N"/>
    <property type="match status" value="1"/>
</dbReference>
<organism evidence="6 7">
    <name type="scientific">Turneriella parva (strain ATCC BAA-1111 / DSM 21527 / NCTC 11395 / H)</name>
    <name type="common">Leptospira parva</name>
    <dbReference type="NCBI Taxonomy" id="869212"/>
    <lineage>
        <taxon>Bacteria</taxon>
        <taxon>Pseudomonadati</taxon>
        <taxon>Spirochaetota</taxon>
        <taxon>Spirochaetia</taxon>
        <taxon>Leptospirales</taxon>
        <taxon>Leptospiraceae</taxon>
        <taxon>Turneriella</taxon>
    </lineage>
</organism>
<dbReference type="KEGG" id="tpx:Turpa_1805"/>
<sequence>MPPSMKKSSTATPAKERLLATAARLFEAQGYESTGINQIIAESETAKASFYDHFPSKELLGQEYLARYGRKHLELLGLLMQRSATPQDFIAAWVRLIRRQNRSGVFYGCPMANLRAQIGIGSPALASAIASLAADTIEALSGYLRAFYGEKAGTAKHARAVARRIFQIYEGGVHVWRLTGDDAALDDIEPLCLAILDRDCC</sequence>
<dbReference type="Gene3D" id="1.10.357.10">
    <property type="entry name" value="Tetracycline Repressor, domain 2"/>
    <property type="match status" value="1"/>
</dbReference>
<keyword evidence="1" id="KW-0805">Transcription regulation</keyword>
<dbReference type="EMBL" id="CP002959">
    <property type="protein sequence ID" value="AFM12452.1"/>
    <property type="molecule type" value="Genomic_DNA"/>
</dbReference>
<evidence type="ECO:0000313" key="7">
    <source>
        <dbReference type="Proteomes" id="UP000006048"/>
    </source>
</evidence>
<dbReference type="PANTHER" id="PTHR47506:SF7">
    <property type="entry name" value="TRANSCRIPTIONAL REGULATORY PROTEIN"/>
    <property type="match status" value="1"/>
</dbReference>
<dbReference type="InterPro" id="IPR009057">
    <property type="entry name" value="Homeodomain-like_sf"/>
</dbReference>
<proteinExistence type="predicted"/>
<dbReference type="PATRIC" id="fig|869212.3.peg.1804"/>
<evidence type="ECO:0000259" key="5">
    <source>
        <dbReference type="PROSITE" id="PS50977"/>
    </source>
</evidence>
<dbReference type="STRING" id="869212.Turpa_1805"/>
<evidence type="ECO:0000256" key="3">
    <source>
        <dbReference type="ARBA" id="ARBA00023163"/>
    </source>
</evidence>
<dbReference type="InterPro" id="IPR001647">
    <property type="entry name" value="HTH_TetR"/>
</dbReference>
<dbReference type="SUPFAM" id="SSF46689">
    <property type="entry name" value="Homeodomain-like"/>
    <property type="match status" value="1"/>
</dbReference>
<feature type="DNA-binding region" description="H-T-H motif" evidence="4">
    <location>
        <begin position="35"/>
        <end position="54"/>
    </location>
</feature>